<reference evidence="1 2" key="1">
    <citation type="submission" date="2019-07" db="EMBL/GenBank/DDBJ databases">
        <title>Whole genome shotgun sequence of Empedobacter brevis NBRC 14943.</title>
        <authorList>
            <person name="Hosoyama A."/>
            <person name="Uohara A."/>
            <person name="Ohji S."/>
            <person name="Ichikawa N."/>
        </authorList>
    </citation>
    <scope>NUCLEOTIDE SEQUENCE [LARGE SCALE GENOMIC DNA]</scope>
    <source>
        <strain evidence="1 2">NBRC 14943</strain>
    </source>
</reference>
<evidence type="ECO:0000313" key="1">
    <source>
        <dbReference type="EMBL" id="GEM53206.1"/>
    </source>
</evidence>
<organism evidence="1 2">
    <name type="scientific">Empedobacter brevis NBRC 14943 = ATCC 43319</name>
    <dbReference type="NCBI Taxonomy" id="1218108"/>
    <lineage>
        <taxon>Bacteria</taxon>
        <taxon>Pseudomonadati</taxon>
        <taxon>Bacteroidota</taxon>
        <taxon>Flavobacteriia</taxon>
        <taxon>Flavobacteriales</taxon>
        <taxon>Weeksellaceae</taxon>
        <taxon>Empedobacter</taxon>
    </lineage>
</organism>
<dbReference type="GeneID" id="84650755"/>
<dbReference type="EMBL" id="BJXC01000025">
    <property type="protein sequence ID" value="GEM53206.1"/>
    <property type="molecule type" value="Genomic_DNA"/>
</dbReference>
<evidence type="ECO:0000313" key="2">
    <source>
        <dbReference type="Proteomes" id="UP000321245"/>
    </source>
</evidence>
<accession>A0A511NKF2</accession>
<dbReference type="Proteomes" id="UP000321245">
    <property type="component" value="Unassembled WGS sequence"/>
</dbReference>
<name>A0A511NKF2_9FLAO</name>
<dbReference type="RefSeq" id="WP_019976125.1">
    <property type="nucleotide sequence ID" value="NZ_BJXC01000025.1"/>
</dbReference>
<proteinExistence type="predicted"/>
<dbReference type="AlphaFoldDB" id="A0A511NKF2"/>
<dbReference type="Gene3D" id="3.40.1760.20">
    <property type="match status" value="1"/>
</dbReference>
<comment type="caution">
    <text evidence="1">The sequence shown here is derived from an EMBL/GenBank/DDBJ whole genome shotgun (WGS) entry which is preliminary data.</text>
</comment>
<dbReference type="InterPro" id="IPR038223">
    <property type="entry name" value="DMP12_sf"/>
</dbReference>
<sequence length="106" mass="12763">MRKLIVIPKNKTAERDLDFDEASSEELIEITLDQFEFYSLWDYGVFLLINKVCSTNIDDFEDEHIYDLDLITKAYYKIKEKFPHQEKIIKAFNYAITYNTSIHFFF</sequence>
<dbReference type="OrthoDB" id="671624at2"/>
<gene>
    <name evidence="1" type="ORF">EB1_29960</name>
</gene>
<protein>
    <submittedName>
        <fullName evidence="1">Uncharacterized protein</fullName>
    </submittedName>
</protein>
<keyword evidence="2" id="KW-1185">Reference proteome</keyword>
<dbReference type="STRING" id="1218108.GCA_000382425_02650"/>